<proteinExistence type="predicted"/>
<gene>
    <name evidence="1" type="ORF">OGZ51_10135</name>
</gene>
<dbReference type="EMBL" id="JAOWLY010000010">
    <property type="protein sequence ID" value="MDG4984502.1"/>
    <property type="molecule type" value="Genomic_DNA"/>
</dbReference>
<dbReference type="AlphaFoldDB" id="A0A9X4S5P3"/>
<dbReference type="RefSeq" id="WP_278229142.1">
    <property type="nucleotide sequence ID" value="NZ_JAOWLY010000010.1"/>
</dbReference>
<dbReference type="Proteomes" id="UP001152614">
    <property type="component" value="Unassembled WGS sequence"/>
</dbReference>
<organism evidence="1 2">
    <name type="scientific">Lactococcus lactis</name>
    <dbReference type="NCBI Taxonomy" id="1358"/>
    <lineage>
        <taxon>Bacteria</taxon>
        <taxon>Bacillati</taxon>
        <taxon>Bacillota</taxon>
        <taxon>Bacilli</taxon>
        <taxon>Lactobacillales</taxon>
        <taxon>Streptococcaceae</taxon>
        <taxon>Lactococcus</taxon>
    </lineage>
</organism>
<reference evidence="1" key="2">
    <citation type="journal article" date="2023" name="Food Microbiol.">
        <title>Evaluation of the fermentation potential of lactic acid bacteria isolated from herbs, fruits and vegetables as starter cultures in nut-based milk alternatives.</title>
        <authorList>
            <person name="Huang W."/>
            <person name="Dong A."/>
            <person name="Pham H.T."/>
            <person name="Zhou C."/>
            <person name="Huo Z."/>
            <person name="Watjen A.P."/>
            <person name="Prakash S."/>
            <person name="Bang-Berthelsen C.H."/>
            <person name="Turner M.S."/>
        </authorList>
    </citation>
    <scope>NUCLEOTIDE SEQUENCE</scope>
    <source>
        <strain evidence="1">3</strain>
    </source>
</reference>
<comment type="caution">
    <text evidence="1">The sequence shown here is derived from an EMBL/GenBank/DDBJ whole genome shotgun (WGS) entry which is preliminary data.</text>
</comment>
<evidence type="ECO:0000313" key="1">
    <source>
        <dbReference type="EMBL" id="MDG4984502.1"/>
    </source>
</evidence>
<name>A0A9X4S5P3_9LACT</name>
<protein>
    <submittedName>
        <fullName evidence="1">Uncharacterized protein</fullName>
    </submittedName>
</protein>
<accession>A0A9X4S5P3</accession>
<evidence type="ECO:0000313" key="2">
    <source>
        <dbReference type="Proteomes" id="UP001152614"/>
    </source>
</evidence>
<sequence length="70" mass="7590">MNTKKMNENEVKICKFPGCKKEVHDTKSLFCLEHDRDIRDKGKKAGKAFAAVASVGLVIIAKGKLGGGKT</sequence>
<reference evidence="1" key="1">
    <citation type="submission" date="2022-10" db="EMBL/GenBank/DDBJ databases">
        <authorList>
            <person name="Turner M.S."/>
            <person name="Huang W."/>
        </authorList>
    </citation>
    <scope>NUCLEOTIDE SEQUENCE</scope>
    <source>
        <strain evidence="1">3</strain>
    </source>
</reference>